<dbReference type="Proteomes" id="UP000688137">
    <property type="component" value="Unassembled WGS sequence"/>
</dbReference>
<evidence type="ECO:0000256" key="1">
    <source>
        <dbReference type="SAM" id="Coils"/>
    </source>
</evidence>
<keyword evidence="1" id="KW-0175">Coiled coil</keyword>
<feature type="region of interest" description="Disordered" evidence="2">
    <location>
        <begin position="384"/>
        <end position="409"/>
    </location>
</feature>
<evidence type="ECO:0000313" key="3">
    <source>
        <dbReference type="EMBL" id="CAD8082633.1"/>
    </source>
</evidence>
<comment type="caution">
    <text evidence="3">The sequence shown here is derived from an EMBL/GenBank/DDBJ whole genome shotgun (WGS) entry which is preliminary data.</text>
</comment>
<keyword evidence="4" id="KW-1185">Reference proteome</keyword>
<protein>
    <submittedName>
        <fullName evidence="3">Uncharacterized protein</fullName>
    </submittedName>
</protein>
<evidence type="ECO:0000313" key="4">
    <source>
        <dbReference type="Proteomes" id="UP000688137"/>
    </source>
</evidence>
<proteinExistence type="predicted"/>
<feature type="coiled-coil region" evidence="1">
    <location>
        <begin position="428"/>
        <end position="455"/>
    </location>
</feature>
<sequence>MNEQLRFLKLEESIEQLSKSFIPHLDQISQMQQKLSALDVFITNNPRVDLISDTIQLLNSQLKIQERLSSIESQHSKFSSHYDEILNRHSVYIMQIQPWIDEMHSILEEAKQNRDMNNQLRINFKEMNQKHKEYTGILLQNDRLTQNYKTRLDQFETQLASKIDHSEITKVQDLMRRDFVTCIELDNIKNQIQQRIDRLQGEMCTKQQLGIVQDNIQFIKDRQVLVLSELVDKKVEDLANNKLKVYATKNDQRVFEDRVNQVCKILSEKILMIQKETTEEHKLMQEQVKEQNQQQNDLKSQLHIINSTFQKVVMKDELQIAMQKTLRLQRESEYLNEKLESISAEIFEQKVSFQQFNKQKNLEIQTLQHQLIQKEGESVTYCESPKRAEISQEEMESSQSSPRKKIRKSAILSRQGSILNSDMMQRIFQRSDARIQELQNQLDEIRQRLPKASKFQENVTQPVSDTINIRMEYFNQMIIQLLEETKKFKTQHELLNQQIIAINNKPQIKEETLQQIDEKLKFIQELEFKLDQKCDSSLVIPILDSKANAQEFMETKLLSKQLKQCILDTINSLRTFFTSDQNDQIKDLLINQLSRYLCYFVRQIEGNQLIQSDSQQNPQSTKYLQPKYTAQRTKSYSSCSKRRETDCEIRGRAVNRNITETAVYNSLRTSPLAFRLVNQNKQSATIVKRMKVQQ</sequence>
<organism evidence="3 4">
    <name type="scientific">Paramecium primaurelia</name>
    <dbReference type="NCBI Taxonomy" id="5886"/>
    <lineage>
        <taxon>Eukaryota</taxon>
        <taxon>Sar</taxon>
        <taxon>Alveolata</taxon>
        <taxon>Ciliophora</taxon>
        <taxon>Intramacronucleata</taxon>
        <taxon>Oligohymenophorea</taxon>
        <taxon>Peniculida</taxon>
        <taxon>Parameciidae</taxon>
        <taxon>Paramecium</taxon>
    </lineage>
</organism>
<dbReference type="OMA" id="WIDEMHS"/>
<dbReference type="AlphaFoldDB" id="A0A8S1MZU5"/>
<feature type="coiled-coil region" evidence="1">
    <location>
        <begin position="274"/>
        <end position="301"/>
    </location>
</feature>
<evidence type="ECO:0000256" key="2">
    <source>
        <dbReference type="SAM" id="MobiDB-lite"/>
    </source>
</evidence>
<name>A0A8S1MZU5_PARPR</name>
<gene>
    <name evidence="3" type="ORF">PPRIM_AZ9-3.1.T0680053</name>
</gene>
<accession>A0A8S1MZU5</accession>
<reference evidence="3" key="1">
    <citation type="submission" date="2021-01" db="EMBL/GenBank/DDBJ databases">
        <authorList>
            <consortium name="Genoscope - CEA"/>
            <person name="William W."/>
        </authorList>
    </citation>
    <scope>NUCLEOTIDE SEQUENCE</scope>
</reference>
<dbReference type="EMBL" id="CAJJDM010000071">
    <property type="protein sequence ID" value="CAD8082633.1"/>
    <property type="molecule type" value="Genomic_DNA"/>
</dbReference>